<dbReference type="InterPro" id="IPR004146">
    <property type="entry name" value="DC1"/>
</dbReference>
<feature type="domain" description="DC1" evidence="2">
    <location>
        <begin position="65"/>
        <end position="106"/>
    </location>
</feature>
<organism evidence="3 4">
    <name type="scientific">Buddleja alternifolia</name>
    <dbReference type="NCBI Taxonomy" id="168488"/>
    <lineage>
        <taxon>Eukaryota</taxon>
        <taxon>Viridiplantae</taxon>
        <taxon>Streptophyta</taxon>
        <taxon>Embryophyta</taxon>
        <taxon>Tracheophyta</taxon>
        <taxon>Spermatophyta</taxon>
        <taxon>Magnoliopsida</taxon>
        <taxon>eudicotyledons</taxon>
        <taxon>Gunneridae</taxon>
        <taxon>Pentapetalae</taxon>
        <taxon>asterids</taxon>
        <taxon>lamiids</taxon>
        <taxon>Lamiales</taxon>
        <taxon>Scrophulariaceae</taxon>
        <taxon>Buddlejeae</taxon>
        <taxon>Buddleja</taxon>
    </lineage>
</organism>
<accession>A0AAV6X395</accession>
<keyword evidence="1" id="KW-0677">Repeat</keyword>
<dbReference type="Gene3D" id="3.30.60.20">
    <property type="match status" value="1"/>
</dbReference>
<feature type="domain" description="DC1" evidence="2">
    <location>
        <begin position="117"/>
        <end position="161"/>
    </location>
</feature>
<feature type="domain" description="DC1" evidence="2">
    <location>
        <begin position="12"/>
        <end position="55"/>
    </location>
</feature>
<sequence length="286" mass="31759">MASLPANSIYHFTHPGHPLKPFDLQKFSCNGCKTIGTGKRYRCDLCNFDLHEYCATCPHTLSTFMHTKHALTLTRQMDRVCDVCADPVEGLFYRCKKCEFNVHPLCTQLPQNLRHALHTIHPLNLQSSSVSSFCAVCRGLCKNWRYRCGTCNNFDIHLECVLVPVVPCTGNAQTSTQRGIPKFGQGIPFQPPPQFLPYYNYGFPYAPAGANYPSGYGFNMYHCQNMYPNPNNFVPQNQQGGVSNNATGEMAGGRLGKLMFSLVGQLGFGVLSDMIFGVDLTSVFSG</sequence>
<evidence type="ECO:0000259" key="2">
    <source>
        <dbReference type="Pfam" id="PF03107"/>
    </source>
</evidence>
<dbReference type="PANTHER" id="PTHR47841:SF7">
    <property type="entry name" value="CYSTEINE_HISTIDINE-RICH C1 DOMAIN PROTEIN"/>
    <property type="match status" value="1"/>
</dbReference>
<protein>
    <recommendedName>
        <fullName evidence="2">DC1 domain-containing protein</fullName>
    </recommendedName>
</protein>
<dbReference type="EMBL" id="WHWC01000009">
    <property type="protein sequence ID" value="KAG8376948.1"/>
    <property type="molecule type" value="Genomic_DNA"/>
</dbReference>
<evidence type="ECO:0000256" key="1">
    <source>
        <dbReference type="ARBA" id="ARBA00022737"/>
    </source>
</evidence>
<dbReference type="Pfam" id="PF03107">
    <property type="entry name" value="C1_2"/>
    <property type="match status" value="3"/>
</dbReference>
<proteinExistence type="predicted"/>
<dbReference type="InterPro" id="IPR046349">
    <property type="entry name" value="C1-like_sf"/>
</dbReference>
<dbReference type="AlphaFoldDB" id="A0AAV6X395"/>
<keyword evidence="4" id="KW-1185">Reference proteome</keyword>
<dbReference type="PANTHER" id="PTHR47841">
    <property type="entry name" value="DIACYLGLYCEROL KINASE THETA-LIKE-RELATED"/>
    <property type="match status" value="1"/>
</dbReference>
<name>A0AAV6X395_9LAMI</name>
<reference evidence="3" key="1">
    <citation type="submission" date="2019-10" db="EMBL/GenBank/DDBJ databases">
        <authorList>
            <person name="Zhang R."/>
            <person name="Pan Y."/>
            <person name="Wang J."/>
            <person name="Ma R."/>
            <person name="Yu S."/>
        </authorList>
    </citation>
    <scope>NUCLEOTIDE SEQUENCE</scope>
    <source>
        <strain evidence="3">LA-IB0</strain>
        <tissue evidence="3">Leaf</tissue>
    </source>
</reference>
<evidence type="ECO:0000313" key="3">
    <source>
        <dbReference type="EMBL" id="KAG8376948.1"/>
    </source>
</evidence>
<dbReference type="Proteomes" id="UP000826271">
    <property type="component" value="Unassembled WGS sequence"/>
</dbReference>
<gene>
    <name evidence="3" type="ORF">BUALT_Bualt09G0117100</name>
</gene>
<evidence type="ECO:0000313" key="4">
    <source>
        <dbReference type="Proteomes" id="UP000826271"/>
    </source>
</evidence>
<dbReference type="SUPFAM" id="SSF57889">
    <property type="entry name" value="Cysteine-rich domain"/>
    <property type="match status" value="1"/>
</dbReference>
<comment type="caution">
    <text evidence="3">The sequence shown here is derived from an EMBL/GenBank/DDBJ whole genome shotgun (WGS) entry which is preliminary data.</text>
</comment>